<accession>A0ACB9QLY1</accession>
<comment type="caution">
    <text evidence="1">The sequence shown here is derived from an EMBL/GenBank/DDBJ whole genome shotgun (WGS) entry which is preliminary data.</text>
</comment>
<reference evidence="2" key="1">
    <citation type="journal article" date="2023" name="Front. Plant Sci.">
        <title>Chromosomal-level genome assembly of Melastoma candidum provides insights into trichome evolution.</title>
        <authorList>
            <person name="Zhong Y."/>
            <person name="Wu W."/>
            <person name="Sun C."/>
            <person name="Zou P."/>
            <person name="Liu Y."/>
            <person name="Dai S."/>
            <person name="Zhou R."/>
        </authorList>
    </citation>
    <scope>NUCLEOTIDE SEQUENCE [LARGE SCALE GENOMIC DNA]</scope>
</reference>
<evidence type="ECO:0000313" key="2">
    <source>
        <dbReference type="Proteomes" id="UP001057402"/>
    </source>
</evidence>
<dbReference type="EMBL" id="CM042885">
    <property type="protein sequence ID" value="KAI4366457.1"/>
    <property type="molecule type" value="Genomic_DNA"/>
</dbReference>
<name>A0ACB9QLY1_9MYRT</name>
<sequence>MSASSNSSKCQNIALSLISAQGRDDCIRRWRAGMVKRWLRSWQRVKEHRRRAMAFVSLLPPLKENRENFSELVINMGEGFRRGGNCQVRWDLGLAGFCREVKIQDRHQPNGLAKKRISSDGRPTDV</sequence>
<gene>
    <name evidence="1" type="ORF">MLD38_022332</name>
</gene>
<keyword evidence="2" id="KW-1185">Reference proteome</keyword>
<proteinExistence type="predicted"/>
<protein>
    <submittedName>
        <fullName evidence="1">Uncharacterized protein</fullName>
    </submittedName>
</protein>
<organism evidence="1 2">
    <name type="scientific">Melastoma candidum</name>
    <dbReference type="NCBI Taxonomy" id="119954"/>
    <lineage>
        <taxon>Eukaryota</taxon>
        <taxon>Viridiplantae</taxon>
        <taxon>Streptophyta</taxon>
        <taxon>Embryophyta</taxon>
        <taxon>Tracheophyta</taxon>
        <taxon>Spermatophyta</taxon>
        <taxon>Magnoliopsida</taxon>
        <taxon>eudicotyledons</taxon>
        <taxon>Gunneridae</taxon>
        <taxon>Pentapetalae</taxon>
        <taxon>rosids</taxon>
        <taxon>malvids</taxon>
        <taxon>Myrtales</taxon>
        <taxon>Melastomataceae</taxon>
        <taxon>Melastomatoideae</taxon>
        <taxon>Melastomateae</taxon>
        <taxon>Melastoma</taxon>
    </lineage>
</organism>
<dbReference type="Proteomes" id="UP001057402">
    <property type="component" value="Chromosome 6"/>
</dbReference>
<evidence type="ECO:0000313" key="1">
    <source>
        <dbReference type="EMBL" id="KAI4366457.1"/>
    </source>
</evidence>